<keyword evidence="1" id="KW-0472">Membrane</keyword>
<dbReference type="Proteomes" id="UP001299265">
    <property type="component" value="Unassembled WGS sequence"/>
</dbReference>
<dbReference type="EMBL" id="JAJNOR010000001">
    <property type="protein sequence ID" value="MCD2491438.1"/>
    <property type="molecule type" value="Genomic_DNA"/>
</dbReference>
<keyword evidence="3" id="KW-1185">Reference proteome</keyword>
<organism evidence="2 3">
    <name type="scientific">Lientehia hominis</name>
    <dbReference type="NCBI Taxonomy" id="2897778"/>
    <lineage>
        <taxon>Bacteria</taxon>
        <taxon>Bacillati</taxon>
        <taxon>Bacillota</taxon>
        <taxon>Clostridia</taxon>
        <taxon>Lachnospirales</taxon>
        <taxon>Lachnospiraceae</taxon>
        <taxon>Lientehia</taxon>
    </lineage>
</organism>
<dbReference type="AlphaFoldDB" id="A0AAP2RIH2"/>
<accession>A0AAP2RIH2</accession>
<name>A0AAP2RIH2_9FIRM</name>
<proteinExistence type="predicted"/>
<protein>
    <submittedName>
        <fullName evidence="2">Uncharacterized protein</fullName>
    </submittedName>
</protein>
<evidence type="ECO:0000313" key="2">
    <source>
        <dbReference type="EMBL" id="MCD2491438.1"/>
    </source>
</evidence>
<feature type="transmembrane region" description="Helical" evidence="1">
    <location>
        <begin position="12"/>
        <end position="31"/>
    </location>
</feature>
<gene>
    <name evidence="2" type="ORF">LQE92_02190</name>
</gene>
<evidence type="ECO:0000256" key="1">
    <source>
        <dbReference type="SAM" id="Phobius"/>
    </source>
</evidence>
<comment type="caution">
    <text evidence="2">The sequence shown here is derived from an EMBL/GenBank/DDBJ whole genome shotgun (WGS) entry which is preliminary data.</text>
</comment>
<sequence>MNRFDHKRSGTGLPGFLISILIFCAVLFLAARGITSVSDTARAKERESLEQAVHRNIIHCYATEGFYPPDLLYLKEHYGLTYDESAFWIDYQPIGSNLMPDVTILEIGGSS</sequence>
<keyword evidence="1" id="KW-0812">Transmembrane</keyword>
<dbReference type="RefSeq" id="WP_231061370.1">
    <property type="nucleotide sequence ID" value="NZ_JAJNOR010000001.1"/>
</dbReference>
<keyword evidence="1" id="KW-1133">Transmembrane helix</keyword>
<evidence type="ECO:0000313" key="3">
    <source>
        <dbReference type="Proteomes" id="UP001299265"/>
    </source>
</evidence>
<reference evidence="2 3" key="1">
    <citation type="submission" date="2021-11" db="EMBL/GenBank/DDBJ databases">
        <title>Lacrimispora sp. nov. NSJ-141 isolated from human feces.</title>
        <authorList>
            <person name="Abdugheni R."/>
        </authorList>
    </citation>
    <scope>NUCLEOTIDE SEQUENCE [LARGE SCALE GENOMIC DNA]</scope>
    <source>
        <strain evidence="2 3">NSJ-141</strain>
    </source>
</reference>